<evidence type="ECO:0000313" key="8">
    <source>
        <dbReference type="Proteomes" id="UP000321436"/>
    </source>
</evidence>
<evidence type="ECO:0000256" key="3">
    <source>
        <dbReference type="ARBA" id="ARBA00023082"/>
    </source>
</evidence>
<dbReference type="SUPFAM" id="SSF88659">
    <property type="entry name" value="Sigma3 and sigma4 domains of RNA polymerase sigma factors"/>
    <property type="match status" value="1"/>
</dbReference>
<feature type="domain" description="RNA polymerase sigma factor 70 region 4 type 2" evidence="6">
    <location>
        <begin position="126"/>
        <end position="176"/>
    </location>
</feature>
<evidence type="ECO:0000313" key="7">
    <source>
        <dbReference type="EMBL" id="GEP97600.1"/>
    </source>
</evidence>
<dbReference type="PANTHER" id="PTHR43133">
    <property type="entry name" value="RNA POLYMERASE ECF-TYPE SIGMA FACTO"/>
    <property type="match status" value="1"/>
</dbReference>
<dbReference type="GO" id="GO:0000428">
    <property type="term" value="C:DNA-directed RNA polymerase complex"/>
    <property type="evidence" value="ECO:0007669"/>
    <property type="project" value="UniProtKB-KW"/>
</dbReference>
<dbReference type="NCBIfam" id="TIGR02937">
    <property type="entry name" value="sigma70-ECF"/>
    <property type="match status" value="1"/>
</dbReference>
<feature type="domain" description="RNA polymerase sigma-70 region 2" evidence="5">
    <location>
        <begin position="29"/>
        <end position="94"/>
    </location>
</feature>
<keyword evidence="4" id="KW-0804">Transcription</keyword>
<dbReference type="AlphaFoldDB" id="A0A512RPI0"/>
<reference evidence="7 8" key="1">
    <citation type="submission" date="2019-07" db="EMBL/GenBank/DDBJ databases">
        <title>Whole genome shotgun sequence of Chitinophaga cymbidii NBRC 109752.</title>
        <authorList>
            <person name="Hosoyama A."/>
            <person name="Uohara A."/>
            <person name="Ohji S."/>
            <person name="Ichikawa N."/>
        </authorList>
    </citation>
    <scope>NUCLEOTIDE SEQUENCE [LARGE SCALE GENOMIC DNA]</scope>
    <source>
        <strain evidence="7 8">NBRC 109752</strain>
    </source>
</reference>
<sequence>MPGKETNNERELLVKIAEGNESAFRELMHVYQPLLLTYVFQLTKSVSNAEEIVQDVFLKIWMGREALADVQRFKGYLFIVCRNYALDQLRKIARERELAARWESEQAQLDKYPPADTETPAAIFTLLDEAVNRLPPQQQKVYLLARRDGLPHAEIARQTGLSVLTVKKYMKLAIAAITAFIRARVGNIPLVWIMFAIAPENFL</sequence>
<proteinExistence type="inferred from homology"/>
<evidence type="ECO:0000259" key="6">
    <source>
        <dbReference type="Pfam" id="PF08281"/>
    </source>
</evidence>
<dbReference type="Pfam" id="PF08281">
    <property type="entry name" value="Sigma70_r4_2"/>
    <property type="match status" value="1"/>
</dbReference>
<evidence type="ECO:0000256" key="1">
    <source>
        <dbReference type="ARBA" id="ARBA00010641"/>
    </source>
</evidence>
<evidence type="ECO:0000256" key="4">
    <source>
        <dbReference type="ARBA" id="ARBA00023163"/>
    </source>
</evidence>
<dbReference type="InterPro" id="IPR007627">
    <property type="entry name" value="RNA_pol_sigma70_r2"/>
</dbReference>
<gene>
    <name evidence="7" type="ORF">CCY01nite_38600</name>
</gene>
<dbReference type="InterPro" id="IPR036388">
    <property type="entry name" value="WH-like_DNA-bd_sf"/>
</dbReference>
<name>A0A512RPI0_9BACT</name>
<dbReference type="PANTHER" id="PTHR43133:SF46">
    <property type="entry name" value="RNA POLYMERASE SIGMA-70 FACTOR ECF SUBFAMILY"/>
    <property type="match status" value="1"/>
</dbReference>
<accession>A0A512RPI0</accession>
<evidence type="ECO:0000256" key="2">
    <source>
        <dbReference type="ARBA" id="ARBA00023015"/>
    </source>
</evidence>
<dbReference type="EMBL" id="BKAU01000005">
    <property type="protein sequence ID" value="GEP97600.1"/>
    <property type="molecule type" value="Genomic_DNA"/>
</dbReference>
<dbReference type="Pfam" id="PF04542">
    <property type="entry name" value="Sigma70_r2"/>
    <property type="match status" value="1"/>
</dbReference>
<dbReference type="Gene3D" id="1.10.10.10">
    <property type="entry name" value="Winged helix-like DNA-binding domain superfamily/Winged helix DNA-binding domain"/>
    <property type="match status" value="1"/>
</dbReference>
<dbReference type="SUPFAM" id="SSF88946">
    <property type="entry name" value="Sigma2 domain of RNA polymerase sigma factors"/>
    <property type="match status" value="1"/>
</dbReference>
<keyword evidence="3" id="KW-0731">Sigma factor</keyword>
<keyword evidence="2" id="KW-0805">Transcription regulation</keyword>
<dbReference type="InterPro" id="IPR039425">
    <property type="entry name" value="RNA_pol_sigma-70-like"/>
</dbReference>
<dbReference type="RefSeq" id="WP_186831159.1">
    <property type="nucleotide sequence ID" value="NZ_BKAU01000005.1"/>
</dbReference>
<dbReference type="GO" id="GO:0016987">
    <property type="term" value="F:sigma factor activity"/>
    <property type="evidence" value="ECO:0007669"/>
    <property type="project" value="UniProtKB-KW"/>
</dbReference>
<organism evidence="7 8">
    <name type="scientific">Chitinophaga cymbidii</name>
    <dbReference type="NCBI Taxonomy" id="1096750"/>
    <lineage>
        <taxon>Bacteria</taxon>
        <taxon>Pseudomonadati</taxon>
        <taxon>Bacteroidota</taxon>
        <taxon>Chitinophagia</taxon>
        <taxon>Chitinophagales</taxon>
        <taxon>Chitinophagaceae</taxon>
        <taxon>Chitinophaga</taxon>
    </lineage>
</organism>
<comment type="similarity">
    <text evidence="1">Belongs to the sigma-70 factor family. ECF subfamily.</text>
</comment>
<comment type="caution">
    <text evidence="7">The sequence shown here is derived from an EMBL/GenBank/DDBJ whole genome shotgun (WGS) entry which is preliminary data.</text>
</comment>
<dbReference type="InterPro" id="IPR014284">
    <property type="entry name" value="RNA_pol_sigma-70_dom"/>
</dbReference>
<dbReference type="Gene3D" id="1.10.1740.10">
    <property type="match status" value="1"/>
</dbReference>
<keyword evidence="7" id="KW-0240">DNA-directed RNA polymerase</keyword>
<dbReference type="InterPro" id="IPR013324">
    <property type="entry name" value="RNA_pol_sigma_r3/r4-like"/>
</dbReference>
<protein>
    <submittedName>
        <fullName evidence="7">DNA-directed RNA polymerase sigma-70 factor</fullName>
    </submittedName>
</protein>
<dbReference type="GO" id="GO:0006352">
    <property type="term" value="P:DNA-templated transcription initiation"/>
    <property type="evidence" value="ECO:0007669"/>
    <property type="project" value="InterPro"/>
</dbReference>
<keyword evidence="8" id="KW-1185">Reference proteome</keyword>
<dbReference type="InterPro" id="IPR013249">
    <property type="entry name" value="RNA_pol_sigma70_r4_t2"/>
</dbReference>
<dbReference type="Proteomes" id="UP000321436">
    <property type="component" value="Unassembled WGS sequence"/>
</dbReference>
<dbReference type="GO" id="GO:0003677">
    <property type="term" value="F:DNA binding"/>
    <property type="evidence" value="ECO:0007669"/>
    <property type="project" value="InterPro"/>
</dbReference>
<dbReference type="InterPro" id="IPR013325">
    <property type="entry name" value="RNA_pol_sigma_r2"/>
</dbReference>
<evidence type="ECO:0000259" key="5">
    <source>
        <dbReference type="Pfam" id="PF04542"/>
    </source>
</evidence>